<feature type="transmembrane region" description="Helical" evidence="1">
    <location>
        <begin position="16"/>
        <end position="34"/>
    </location>
</feature>
<comment type="caution">
    <text evidence="2">The sequence shown here is derived from an EMBL/GenBank/DDBJ whole genome shotgun (WGS) entry which is preliminary data.</text>
</comment>
<gene>
    <name evidence="2" type="ORF">GLW04_19475</name>
</gene>
<feature type="transmembrane region" description="Helical" evidence="1">
    <location>
        <begin position="40"/>
        <end position="58"/>
    </location>
</feature>
<dbReference type="Proteomes" id="UP000460949">
    <property type="component" value="Unassembled WGS sequence"/>
</dbReference>
<organism evidence="2 3">
    <name type="scientific">Halobacillus litoralis</name>
    <dbReference type="NCBI Taxonomy" id="45668"/>
    <lineage>
        <taxon>Bacteria</taxon>
        <taxon>Bacillati</taxon>
        <taxon>Bacillota</taxon>
        <taxon>Bacilli</taxon>
        <taxon>Bacillales</taxon>
        <taxon>Bacillaceae</taxon>
        <taxon>Halobacillus</taxon>
    </lineage>
</organism>
<keyword evidence="1" id="KW-1133">Transmembrane helix</keyword>
<keyword evidence="1" id="KW-0472">Membrane</keyword>
<reference evidence="2 3" key="1">
    <citation type="submission" date="2019-11" db="EMBL/GenBank/DDBJ databases">
        <title>Genome sequences of 17 halophilic strains isolated from different environments.</title>
        <authorList>
            <person name="Furrow R.E."/>
        </authorList>
    </citation>
    <scope>NUCLEOTIDE SEQUENCE [LARGE SCALE GENOMIC DNA]</scope>
    <source>
        <strain evidence="2 3">22511_23_Filter</strain>
    </source>
</reference>
<evidence type="ECO:0000256" key="1">
    <source>
        <dbReference type="SAM" id="Phobius"/>
    </source>
</evidence>
<dbReference type="AlphaFoldDB" id="A0A845DZ11"/>
<keyword evidence="1" id="KW-0812">Transmembrane</keyword>
<evidence type="ECO:0000313" key="3">
    <source>
        <dbReference type="Proteomes" id="UP000460949"/>
    </source>
</evidence>
<proteinExistence type="predicted"/>
<dbReference type="EMBL" id="WMET01000013">
    <property type="protein sequence ID" value="MYL22059.1"/>
    <property type="molecule type" value="Genomic_DNA"/>
</dbReference>
<feature type="transmembrane region" description="Helical" evidence="1">
    <location>
        <begin position="65"/>
        <end position="88"/>
    </location>
</feature>
<protein>
    <submittedName>
        <fullName evidence="2">Uncharacterized protein</fullName>
    </submittedName>
</protein>
<accession>A0A845DZ11</accession>
<sequence>MDVAKKDTTSYKVMSLVIKAVLLGILALALYLIVTNIKSILLLVIALIGIILIGAVVIKIAYFLFSILLLLTGIVAFLSLTGWVIHWFG</sequence>
<evidence type="ECO:0000313" key="2">
    <source>
        <dbReference type="EMBL" id="MYL22059.1"/>
    </source>
</evidence>
<dbReference type="RefSeq" id="WP_160839974.1">
    <property type="nucleotide sequence ID" value="NZ_WMET01000013.1"/>
</dbReference>
<name>A0A845DZ11_9BACI</name>